<sequence length="578" mass="62353">MRLRSVALVLIALSVLVKGLIVQEAFFKEDDFEFSARAVEDSLGWDYLTRMHHGQFMPGGFLLAWVLTRIAPYSWGLVTGVGLVGHALAGLAVLHMLTVVFGRRRGILVPLAIFLFSVLTVPVTAWWAAMLNTIPLLIALPMAVAAHVKHLRTGRLPLALQAVGWVLFGLAFFLKAAVIVILLLALTLGYFRDRARVGPRTWILYGTALAGYVMLYFTLGGGGADEGSGFPGVPVALDLTWQLLGRTLATSVLGGPGRWFSGHDWATVSPLLTVVIVALVLLAVLVALTIRYRRRAVWAWLILLGYVLAAGLAPVLVGRAHMLGGFLGSDTRYLADAVPVMALVIGLLTMPVVGEAEPYRRELPSREVRFGTGGMLLGGFLVGSLISITLFGTHLGSRRAEFIANARQALAELPNDRPIFDRVAPDFMISPTYGEYALLSRIVLPLAPQRMLELYLPGAGPEGLVFDDQGRLRPVTVDGRKVDPPGSCWKADGTDVVVPLHEPVPLGGLVRLGTYSPGPGRVTLVLGDDRKHVEVGEGLSQIYFTAPGDLRSVRLTEMTQGVKMCFGDLTIGRPVAAP</sequence>
<feature type="transmembrane region" description="Helical" evidence="1">
    <location>
        <begin position="297"/>
        <end position="317"/>
    </location>
</feature>
<organism evidence="2 3">
    <name type="scientific">Nonomuraea soli</name>
    <dbReference type="NCBI Taxonomy" id="1032476"/>
    <lineage>
        <taxon>Bacteria</taxon>
        <taxon>Bacillati</taxon>
        <taxon>Actinomycetota</taxon>
        <taxon>Actinomycetes</taxon>
        <taxon>Streptosporangiales</taxon>
        <taxon>Streptosporangiaceae</taxon>
        <taxon>Nonomuraea</taxon>
    </lineage>
</organism>
<dbReference type="RefSeq" id="WP_181611504.1">
    <property type="nucleotide sequence ID" value="NZ_BAABAM010000003.1"/>
</dbReference>
<feature type="transmembrane region" description="Helical" evidence="1">
    <location>
        <begin position="375"/>
        <end position="395"/>
    </location>
</feature>
<feature type="transmembrane region" description="Helical" evidence="1">
    <location>
        <begin position="202"/>
        <end position="219"/>
    </location>
</feature>
<dbReference type="EMBL" id="JACDUR010000004">
    <property type="protein sequence ID" value="MBA2892781.1"/>
    <property type="molecule type" value="Genomic_DNA"/>
</dbReference>
<evidence type="ECO:0000256" key="1">
    <source>
        <dbReference type="SAM" id="Phobius"/>
    </source>
</evidence>
<proteinExistence type="predicted"/>
<accession>A0A7W0HRL2</accession>
<feature type="transmembrane region" description="Helical" evidence="1">
    <location>
        <begin position="106"/>
        <end position="129"/>
    </location>
</feature>
<name>A0A7W0HRL2_9ACTN</name>
<keyword evidence="3" id="KW-1185">Reference proteome</keyword>
<evidence type="ECO:0008006" key="4">
    <source>
        <dbReference type="Google" id="ProtNLM"/>
    </source>
</evidence>
<feature type="transmembrane region" description="Helical" evidence="1">
    <location>
        <begin position="337"/>
        <end position="354"/>
    </location>
</feature>
<reference evidence="2 3" key="1">
    <citation type="submission" date="2020-07" db="EMBL/GenBank/DDBJ databases">
        <title>Genomic Encyclopedia of Type Strains, Phase IV (KMG-IV): sequencing the most valuable type-strain genomes for metagenomic binning, comparative biology and taxonomic classification.</title>
        <authorList>
            <person name="Goeker M."/>
        </authorList>
    </citation>
    <scope>NUCLEOTIDE SEQUENCE [LARGE SCALE GENOMIC DNA]</scope>
    <source>
        <strain evidence="2 3">DSM 45533</strain>
    </source>
</reference>
<comment type="caution">
    <text evidence="2">The sequence shown here is derived from an EMBL/GenBank/DDBJ whole genome shotgun (WGS) entry which is preliminary data.</text>
</comment>
<keyword evidence="1" id="KW-0472">Membrane</keyword>
<feature type="transmembrane region" description="Helical" evidence="1">
    <location>
        <begin position="268"/>
        <end position="290"/>
    </location>
</feature>
<gene>
    <name evidence="2" type="ORF">HNR30_004135</name>
</gene>
<evidence type="ECO:0000313" key="3">
    <source>
        <dbReference type="Proteomes" id="UP000530928"/>
    </source>
</evidence>
<keyword evidence="1" id="KW-1133">Transmembrane helix</keyword>
<dbReference type="Proteomes" id="UP000530928">
    <property type="component" value="Unassembled WGS sequence"/>
</dbReference>
<dbReference type="AlphaFoldDB" id="A0A7W0HRL2"/>
<evidence type="ECO:0000313" key="2">
    <source>
        <dbReference type="EMBL" id="MBA2892781.1"/>
    </source>
</evidence>
<keyword evidence="1" id="KW-0812">Transmembrane</keyword>
<feature type="transmembrane region" description="Helical" evidence="1">
    <location>
        <begin position="73"/>
        <end position="94"/>
    </location>
</feature>
<protein>
    <recommendedName>
        <fullName evidence="4">Glycosyltransferase RgtA/B/C/D-like domain-containing protein</fullName>
    </recommendedName>
</protein>
<feature type="transmembrane region" description="Helical" evidence="1">
    <location>
        <begin position="165"/>
        <end position="190"/>
    </location>
</feature>